<sequence>MFGMGGQQVKQVSAHLIDMDLPYNSSTSTFQSSIINSKTSANYDIRLSATKKPTDCKAVWLDWPDTKRVQLIFSSGVTHQVTL</sequence>
<name>A0A448X2A4_9PLAT</name>
<evidence type="ECO:0000313" key="2">
    <source>
        <dbReference type="Proteomes" id="UP000784294"/>
    </source>
</evidence>
<protein>
    <submittedName>
        <fullName evidence="1">Uncharacterized protein</fullName>
    </submittedName>
</protein>
<dbReference type="Proteomes" id="UP000784294">
    <property type="component" value="Unassembled WGS sequence"/>
</dbReference>
<accession>A0A448X2A4</accession>
<gene>
    <name evidence="1" type="ORF">PXEA_LOCUS19493</name>
</gene>
<keyword evidence="2" id="KW-1185">Reference proteome</keyword>
<reference evidence="1" key="1">
    <citation type="submission" date="2018-11" db="EMBL/GenBank/DDBJ databases">
        <authorList>
            <consortium name="Pathogen Informatics"/>
        </authorList>
    </citation>
    <scope>NUCLEOTIDE SEQUENCE</scope>
</reference>
<comment type="caution">
    <text evidence="1">The sequence shown here is derived from an EMBL/GenBank/DDBJ whole genome shotgun (WGS) entry which is preliminary data.</text>
</comment>
<dbReference type="OrthoDB" id="10560013at2759"/>
<dbReference type="EMBL" id="CAAALY010077816">
    <property type="protein sequence ID" value="VEL26053.1"/>
    <property type="molecule type" value="Genomic_DNA"/>
</dbReference>
<evidence type="ECO:0000313" key="1">
    <source>
        <dbReference type="EMBL" id="VEL26053.1"/>
    </source>
</evidence>
<organism evidence="1 2">
    <name type="scientific">Protopolystoma xenopodis</name>
    <dbReference type="NCBI Taxonomy" id="117903"/>
    <lineage>
        <taxon>Eukaryota</taxon>
        <taxon>Metazoa</taxon>
        <taxon>Spiralia</taxon>
        <taxon>Lophotrochozoa</taxon>
        <taxon>Platyhelminthes</taxon>
        <taxon>Monogenea</taxon>
        <taxon>Polyopisthocotylea</taxon>
        <taxon>Polystomatidea</taxon>
        <taxon>Polystomatidae</taxon>
        <taxon>Protopolystoma</taxon>
    </lineage>
</organism>
<proteinExistence type="predicted"/>
<dbReference type="AlphaFoldDB" id="A0A448X2A4"/>